<proteinExistence type="predicted"/>
<comment type="caution">
    <text evidence="2">The sequence shown here is derived from an EMBL/GenBank/DDBJ whole genome shotgun (WGS) entry which is preliminary data.</text>
</comment>
<feature type="region of interest" description="Disordered" evidence="1">
    <location>
        <begin position="54"/>
        <end position="85"/>
    </location>
</feature>
<dbReference type="EMBL" id="JARKIE010000012">
    <property type="protein sequence ID" value="KAJ7703606.1"/>
    <property type="molecule type" value="Genomic_DNA"/>
</dbReference>
<feature type="compositionally biased region" description="Low complexity" evidence="1">
    <location>
        <begin position="171"/>
        <end position="186"/>
    </location>
</feature>
<accession>A0AAD7GR87</accession>
<reference evidence="2" key="1">
    <citation type="submission" date="2023-03" db="EMBL/GenBank/DDBJ databases">
        <title>Massive genome expansion in bonnet fungi (Mycena s.s.) driven by repeated elements and novel gene families across ecological guilds.</title>
        <authorList>
            <consortium name="Lawrence Berkeley National Laboratory"/>
            <person name="Harder C.B."/>
            <person name="Miyauchi S."/>
            <person name="Viragh M."/>
            <person name="Kuo A."/>
            <person name="Thoen E."/>
            <person name="Andreopoulos B."/>
            <person name="Lu D."/>
            <person name="Skrede I."/>
            <person name="Drula E."/>
            <person name="Henrissat B."/>
            <person name="Morin E."/>
            <person name="Kohler A."/>
            <person name="Barry K."/>
            <person name="LaButti K."/>
            <person name="Morin E."/>
            <person name="Salamov A."/>
            <person name="Lipzen A."/>
            <person name="Mereny Z."/>
            <person name="Hegedus B."/>
            <person name="Baldrian P."/>
            <person name="Stursova M."/>
            <person name="Weitz H."/>
            <person name="Taylor A."/>
            <person name="Grigoriev I.V."/>
            <person name="Nagy L.G."/>
            <person name="Martin F."/>
            <person name="Kauserud H."/>
        </authorList>
    </citation>
    <scope>NUCLEOTIDE SEQUENCE</scope>
    <source>
        <strain evidence="2">CBHHK067</strain>
    </source>
</reference>
<feature type="region of interest" description="Disordered" evidence="1">
    <location>
        <begin position="162"/>
        <end position="202"/>
    </location>
</feature>
<evidence type="ECO:0000313" key="2">
    <source>
        <dbReference type="EMBL" id="KAJ7703606.1"/>
    </source>
</evidence>
<name>A0AAD7GR87_MYCRO</name>
<dbReference type="Proteomes" id="UP001221757">
    <property type="component" value="Unassembled WGS sequence"/>
</dbReference>
<evidence type="ECO:0000313" key="3">
    <source>
        <dbReference type="Proteomes" id="UP001221757"/>
    </source>
</evidence>
<gene>
    <name evidence="2" type="ORF">B0H17DRAFT_1127223</name>
</gene>
<evidence type="ECO:0000256" key="1">
    <source>
        <dbReference type="SAM" id="MobiDB-lite"/>
    </source>
</evidence>
<protein>
    <submittedName>
        <fullName evidence="2">Uncharacterized protein</fullName>
    </submittedName>
</protein>
<dbReference type="AlphaFoldDB" id="A0AAD7GR87"/>
<organism evidence="2 3">
    <name type="scientific">Mycena rosella</name>
    <name type="common">Pink bonnet</name>
    <name type="synonym">Agaricus rosellus</name>
    <dbReference type="NCBI Taxonomy" id="1033263"/>
    <lineage>
        <taxon>Eukaryota</taxon>
        <taxon>Fungi</taxon>
        <taxon>Dikarya</taxon>
        <taxon>Basidiomycota</taxon>
        <taxon>Agaricomycotina</taxon>
        <taxon>Agaricomycetes</taxon>
        <taxon>Agaricomycetidae</taxon>
        <taxon>Agaricales</taxon>
        <taxon>Marasmiineae</taxon>
        <taxon>Mycenaceae</taxon>
        <taxon>Mycena</taxon>
    </lineage>
</organism>
<keyword evidence="3" id="KW-1185">Reference proteome</keyword>
<sequence length="202" mass="21555">MGGMGAEREAVVLFAGADTEVEKKWWFRWGETRWVPISQQASKSGWARGEATDASAGVLGGGVSSTGVKEGRGSSEPGSSVGIPSSGWVAECGGAGRWAAEHTTPDWETHSKRDSHRPVTVLSMRSQVSVDRPVDLVLNSDDKRRHRHFSYRSVTGLGFSNSVEKRGARGRGQSQRAERMGTVQTAGIGGKGGAWRGVLSSE</sequence>